<name>A0ACC0MNL7_RHOML</name>
<dbReference type="EMBL" id="CM046395">
    <property type="protein sequence ID" value="KAI8542067.1"/>
    <property type="molecule type" value="Genomic_DNA"/>
</dbReference>
<comment type="caution">
    <text evidence="1">The sequence shown here is derived from an EMBL/GenBank/DDBJ whole genome shotgun (WGS) entry which is preliminary data.</text>
</comment>
<sequence length="451" mass="49732">MSNAVSGEGREHEEEDASIYLRVRMGAARCDWYVIKTNSITPSEDGKPVPPVFAPEPDCLSFSACVAVGSVIYSLGGVEPPRDLAHPPSPRDLARRPVFKFNPPLADVYYIDTNSPEGGWKKLPYSMNTPRAYYAHAFTTNGKIYVVGGSIHRVPYMFASTPTPMPEVFDALNQESGWRMLVDPPNVPGSNIVGHGVIDGGKRVVVHSCYDPHLYSYDVAADSWKLLRENILGYKTTTSATVDGVFYFLDDKKPGAMFGIQVDNCSTMMQPMKVVLTGSPEDYDWMPQPGYAEEDYMPAEAHFIAVGNGKLAVVYDHHFFNFRHGRQVCCSTFKMCKVNNERGELRFVAYPLHRSGFAVCGKDLVDCIAVFPSRTRGPQEGISKGDNAISAPKDVRKEDNTISAEEDVSMEDNTIAAEEDVSVEENTISAPEDGGSDINKKRRKLGENAAE</sequence>
<organism evidence="1 2">
    <name type="scientific">Rhododendron molle</name>
    <name type="common">Chinese azalea</name>
    <name type="synonym">Azalea mollis</name>
    <dbReference type="NCBI Taxonomy" id="49168"/>
    <lineage>
        <taxon>Eukaryota</taxon>
        <taxon>Viridiplantae</taxon>
        <taxon>Streptophyta</taxon>
        <taxon>Embryophyta</taxon>
        <taxon>Tracheophyta</taxon>
        <taxon>Spermatophyta</taxon>
        <taxon>Magnoliopsida</taxon>
        <taxon>eudicotyledons</taxon>
        <taxon>Gunneridae</taxon>
        <taxon>Pentapetalae</taxon>
        <taxon>asterids</taxon>
        <taxon>Ericales</taxon>
        <taxon>Ericaceae</taxon>
        <taxon>Ericoideae</taxon>
        <taxon>Rhodoreae</taxon>
        <taxon>Rhododendron</taxon>
    </lineage>
</organism>
<reference evidence="1" key="1">
    <citation type="submission" date="2022-02" db="EMBL/GenBank/DDBJ databases">
        <title>Plant Genome Project.</title>
        <authorList>
            <person name="Zhang R.-G."/>
        </authorList>
    </citation>
    <scope>NUCLEOTIDE SEQUENCE</scope>
    <source>
        <strain evidence="1">AT1</strain>
    </source>
</reference>
<gene>
    <name evidence="1" type="ORF">RHMOL_Rhmol08G0109900</name>
</gene>
<evidence type="ECO:0000313" key="1">
    <source>
        <dbReference type="EMBL" id="KAI8542067.1"/>
    </source>
</evidence>
<keyword evidence="2" id="KW-1185">Reference proteome</keyword>
<proteinExistence type="predicted"/>
<dbReference type="Proteomes" id="UP001062846">
    <property type="component" value="Chromosome 8"/>
</dbReference>
<evidence type="ECO:0000313" key="2">
    <source>
        <dbReference type="Proteomes" id="UP001062846"/>
    </source>
</evidence>
<accession>A0ACC0MNL7</accession>
<protein>
    <submittedName>
        <fullName evidence="1">Uncharacterized protein</fullName>
    </submittedName>
</protein>